<reference evidence="2" key="1">
    <citation type="journal article" date="2013" name="J. Plant Res.">
        <title>Effect of fungi and light on seed germination of three Opuntia species from semiarid lands of central Mexico.</title>
        <authorList>
            <person name="Delgado-Sanchez P."/>
            <person name="Jimenez-Bremont J.F."/>
            <person name="Guerrero-Gonzalez Mde L."/>
            <person name="Flores J."/>
        </authorList>
    </citation>
    <scope>NUCLEOTIDE SEQUENCE</scope>
    <source>
        <tissue evidence="2">Cladode</tissue>
    </source>
</reference>
<proteinExistence type="predicted"/>
<organism evidence="2">
    <name type="scientific">Opuntia streptacantha</name>
    <name type="common">Prickly pear cactus</name>
    <name type="synonym">Opuntia cardona</name>
    <dbReference type="NCBI Taxonomy" id="393608"/>
    <lineage>
        <taxon>Eukaryota</taxon>
        <taxon>Viridiplantae</taxon>
        <taxon>Streptophyta</taxon>
        <taxon>Embryophyta</taxon>
        <taxon>Tracheophyta</taxon>
        <taxon>Spermatophyta</taxon>
        <taxon>Magnoliopsida</taxon>
        <taxon>eudicotyledons</taxon>
        <taxon>Gunneridae</taxon>
        <taxon>Pentapetalae</taxon>
        <taxon>Caryophyllales</taxon>
        <taxon>Cactineae</taxon>
        <taxon>Cactaceae</taxon>
        <taxon>Opuntioideae</taxon>
        <taxon>Opuntia</taxon>
    </lineage>
</organism>
<accession>A0A7C8ZU16</accession>
<evidence type="ECO:0000256" key="1">
    <source>
        <dbReference type="SAM" id="MobiDB-lite"/>
    </source>
</evidence>
<protein>
    <submittedName>
        <fullName evidence="2">Uncharacterized protein</fullName>
    </submittedName>
</protein>
<evidence type="ECO:0000313" key="2">
    <source>
        <dbReference type="EMBL" id="MBA4650617.1"/>
    </source>
</evidence>
<reference evidence="2" key="2">
    <citation type="submission" date="2020-07" db="EMBL/GenBank/DDBJ databases">
        <authorList>
            <person name="Vera ALvarez R."/>
            <person name="Arias-Moreno D.M."/>
            <person name="Jimenez-Jacinto V."/>
            <person name="Jimenez-Bremont J.F."/>
            <person name="Swaminathan K."/>
            <person name="Moose S.P."/>
            <person name="Guerrero-Gonzalez M.L."/>
            <person name="Marino-Ramirez L."/>
            <person name="Landsman D."/>
            <person name="Rodriguez-Kessler M."/>
            <person name="Delgado-Sanchez P."/>
        </authorList>
    </citation>
    <scope>NUCLEOTIDE SEQUENCE</scope>
    <source>
        <tissue evidence="2">Cladode</tissue>
    </source>
</reference>
<dbReference type="EMBL" id="GISG01165813">
    <property type="protein sequence ID" value="MBA4650617.1"/>
    <property type="molecule type" value="Transcribed_RNA"/>
</dbReference>
<name>A0A7C8ZU16_OPUST</name>
<dbReference type="AlphaFoldDB" id="A0A7C8ZU16"/>
<feature type="compositionally biased region" description="Basic residues" evidence="1">
    <location>
        <begin position="92"/>
        <end position="103"/>
    </location>
</feature>
<sequence>MACKSIFLNTEFPVASSTPIVAANTIMARRPLRISKSWLFLVLSIYSYKFSKNGDNSRSSAAAPPSMPPSTFGDDLGAVLMTPPRSGAYDRRVHRRGCRTTFT</sequence>
<feature type="region of interest" description="Disordered" evidence="1">
    <location>
        <begin position="53"/>
        <end position="103"/>
    </location>
</feature>